<comment type="similarity">
    <text evidence="8">Belongs to the shikimate dehydrogenase family.</text>
</comment>
<proteinExistence type="inferred from homology"/>
<feature type="binding site" evidence="8">
    <location>
        <position position="81"/>
    </location>
    <ligand>
        <name>NADP(+)</name>
        <dbReference type="ChEBI" id="CHEBI:58349"/>
    </ligand>
</feature>
<comment type="catalytic activity">
    <reaction evidence="7 8">
        <text>shikimate + NADP(+) = 3-dehydroshikimate + NADPH + H(+)</text>
        <dbReference type="Rhea" id="RHEA:17737"/>
        <dbReference type="ChEBI" id="CHEBI:15378"/>
        <dbReference type="ChEBI" id="CHEBI:16630"/>
        <dbReference type="ChEBI" id="CHEBI:36208"/>
        <dbReference type="ChEBI" id="CHEBI:57783"/>
        <dbReference type="ChEBI" id="CHEBI:58349"/>
        <dbReference type="EC" id="1.1.1.25"/>
    </reaction>
</comment>
<dbReference type="InterPro" id="IPR046346">
    <property type="entry name" value="Aminoacid_DH-like_N_sf"/>
</dbReference>
<dbReference type="Pfam" id="PF01488">
    <property type="entry name" value="Shikimate_DH"/>
    <property type="match status" value="1"/>
</dbReference>
<dbReference type="InterPro" id="IPR013708">
    <property type="entry name" value="Shikimate_DH-bd_N"/>
</dbReference>
<comment type="subunit">
    <text evidence="8">Homodimer.</text>
</comment>
<accession>A0A0C1ZG99</accession>
<evidence type="ECO:0000259" key="11">
    <source>
        <dbReference type="Pfam" id="PF18317"/>
    </source>
</evidence>
<dbReference type="GO" id="GO:0050661">
    <property type="term" value="F:NADP binding"/>
    <property type="evidence" value="ECO:0007669"/>
    <property type="project" value="InterPro"/>
</dbReference>
<dbReference type="NCBIfam" id="NF001310">
    <property type="entry name" value="PRK00258.1-2"/>
    <property type="match status" value="1"/>
</dbReference>
<dbReference type="CDD" id="cd01065">
    <property type="entry name" value="NAD_bind_Shikimate_DH"/>
    <property type="match status" value="1"/>
</dbReference>
<dbReference type="EC" id="1.1.1.25" evidence="2 8"/>
<dbReference type="Gene3D" id="3.40.50.720">
    <property type="entry name" value="NAD(P)-binding Rossmann-like Domain"/>
    <property type="match status" value="1"/>
</dbReference>
<dbReference type="Proteomes" id="UP000031586">
    <property type="component" value="Unassembled WGS sequence"/>
</dbReference>
<evidence type="ECO:0000313" key="13">
    <source>
        <dbReference type="Proteomes" id="UP000031586"/>
    </source>
</evidence>
<evidence type="ECO:0000256" key="4">
    <source>
        <dbReference type="ARBA" id="ARBA00022857"/>
    </source>
</evidence>
<protein>
    <recommendedName>
        <fullName evidence="2 8">Shikimate dehydrogenase (NADP(+))</fullName>
        <shortName evidence="8">SDH</shortName>
        <ecNumber evidence="2 8">1.1.1.25</ecNumber>
    </recommendedName>
</protein>
<evidence type="ECO:0000256" key="5">
    <source>
        <dbReference type="ARBA" id="ARBA00023002"/>
    </source>
</evidence>
<dbReference type="EMBL" id="JPRD01000002">
    <property type="protein sequence ID" value="KIF55009.1"/>
    <property type="molecule type" value="Genomic_DNA"/>
</dbReference>
<name>A0A0C1ZG99_9VIBR</name>
<dbReference type="InterPro" id="IPR011342">
    <property type="entry name" value="Shikimate_DH"/>
</dbReference>
<dbReference type="Gene3D" id="3.40.50.10860">
    <property type="entry name" value="Leucine Dehydrogenase, chain A, domain 1"/>
    <property type="match status" value="1"/>
</dbReference>
<feature type="binding site" evidence="8">
    <location>
        <position position="106"/>
    </location>
    <ligand>
        <name>shikimate</name>
        <dbReference type="ChEBI" id="CHEBI:36208"/>
    </ligand>
</feature>
<evidence type="ECO:0000256" key="6">
    <source>
        <dbReference type="ARBA" id="ARBA00023141"/>
    </source>
</evidence>
<keyword evidence="4 8" id="KW-0521">NADP</keyword>
<dbReference type="GO" id="GO:0009073">
    <property type="term" value="P:aromatic amino acid family biosynthetic process"/>
    <property type="evidence" value="ECO:0007669"/>
    <property type="project" value="UniProtKB-KW"/>
</dbReference>
<feature type="binding site" evidence="8">
    <location>
        <position position="90"/>
    </location>
    <ligand>
        <name>shikimate</name>
        <dbReference type="ChEBI" id="CHEBI:36208"/>
    </ligand>
</feature>
<dbReference type="HAMAP" id="MF_00222">
    <property type="entry name" value="Shikimate_DH_AroE"/>
    <property type="match status" value="1"/>
</dbReference>
<evidence type="ECO:0000256" key="3">
    <source>
        <dbReference type="ARBA" id="ARBA00022605"/>
    </source>
</evidence>
<dbReference type="InterPro" id="IPR041121">
    <property type="entry name" value="SDH_C"/>
</dbReference>
<organism evidence="12 13">
    <name type="scientific">Vibrio owensii CAIM 1854 = LMG 25443</name>
    <dbReference type="NCBI Taxonomy" id="1229493"/>
    <lineage>
        <taxon>Bacteria</taxon>
        <taxon>Pseudomonadati</taxon>
        <taxon>Pseudomonadota</taxon>
        <taxon>Gammaproteobacteria</taxon>
        <taxon>Vibrionales</taxon>
        <taxon>Vibrionaceae</taxon>
        <taxon>Vibrio</taxon>
    </lineage>
</organism>
<dbReference type="RefSeq" id="WP_020196746.1">
    <property type="nucleotide sequence ID" value="NZ_BAOH01000070.1"/>
</dbReference>
<evidence type="ECO:0000256" key="8">
    <source>
        <dbReference type="HAMAP-Rule" id="MF_00222"/>
    </source>
</evidence>
<feature type="binding site" evidence="8">
    <location>
        <begin position="154"/>
        <end position="159"/>
    </location>
    <ligand>
        <name>NADP(+)</name>
        <dbReference type="ChEBI" id="CHEBI:58349"/>
    </ligand>
</feature>
<dbReference type="AlphaFoldDB" id="A0A0C1ZG99"/>
<dbReference type="PANTHER" id="PTHR21089">
    <property type="entry name" value="SHIKIMATE DEHYDROGENASE"/>
    <property type="match status" value="1"/>
</dbReference>
<feature type="binding site" evidence="8">
    <location>
        <begin position="18"/>
        <end position="20"/>
    </location>
    <ligand>
        <name>shikimate</name>
        <dbReference type="ChEBI" id="CHEBI:36208"/>
    </ligand>
</feature>
<dbReference type="UniPathway" id="UPA00053">
    <property type="reaction ID" value="UER00087"/>
</dbReference>
<evidence type="ECO:0000256" key="1">
    <source>
        <dbReference type="ARBA" id="ARBA00004871"/>
    </source>
</evidence>
<dbReference type="GO" id="GO:0005829">
    <property type="term" value="C:cytosol"/>
    <property type="evidence" value="ECO:0007669"/>
    <property type="project" value="TreeGrafter"/>
</dbReference>
<feature type="binding site" evidence="8">
    <location>
        <position position="217"/>
    </location>
    <ligand>
        <name>NADP(+)</name>
        <dbReference type="ChEBI" id="CHEBI:58349"/>
    </ligand>
</feature>
<feature type="binding site" evidence="8">
    <location>
        <position position="219"/>
    </location>
    <ligand>
        <name>shikimate</name>
        <dbReference type="ChEBI" id="CHEBI:36208"/>
    </ligand>
</feature>
<evidence type="ECO:0000259" key="9">
    <source>
        <dbReference type="Pfam" id="PF01488"/>
    </source>
</evidence>
<feature type="binding site" evidence="8">
    <location>
        <position position="241"/>
    </location>
    <ligand>
        <name>NADP(+)</name>
        <dbReference type="ChEBI" id="CHEBI:58349"/>
    </ligand>
</feature>
<evidence type="ECO:0000256" key="7">
    <source>
        <dbReference type="ARBA" id="ARBA00049442"/>
    </source>
</evidence>
<comment type="function">
    <text evidence="8">Involved in the biosynthesis of the chorismate, which leads to the biosynthesis of aromatic amino acids. Catalyzes the reversible NADPH linked reduction of 3-dehydroshikimate (DHSA) to yield shikimate (SA).</text>
</comment>
<dbReference type="FunFam" id="3.40.50.720:FF:000104">
    <property type="entry name" value="Shikimate dehydrogenase (NADP(+))"/>
    <property type="match status" value="1"/>
</dbReference>
<dbReference type="SUPFAM" id="SSF51735">
    <property type="entry name" value="NAD(P)-binding Rossmann-fold domains"/>
    <property type="match status" value="1"/>
</dbReference>
<dbReference type="SUPFAM" id="SSF53223">
    <property type="entry name" value="Aminoacid dehydrogenase-like, N-terminal domain"/>
    <property type="match status" value="1"/>
</dbReference>
<comment type="caution">
    <text evidence="12">The sequence shown here is derived from an EMBL/GenBank/DDBJ whole genome shotgun (WGS) entry which is preliminary data.</text>
</comment>
<evidence type="ECO:0000259" key="10">
    <source>
        <dbReference type="Pfam" id="PF08501"/>
    </source>
</evidence>
<dbReference type="InterPro" id="IPR006151">
    <property type="entry name" value="Shikm_DH/Glu-tRNA_Rdtase"/>
</dbReference>
<sequence length="277" mass="29800">MTQQIDRYAVFGNPIGHSKSPFIHTLFARQTNQSLVYTAESAPVDGFIDAAKVFFAEGGKGCNITMPFKEDAYQFASRLTERAQLAGAVNTLKKLDDGEIIGDNTDGAGLVQDLLQHQVVLEGARILIIGAGGAARGVIKPLLDQKPASLTITNRTFSKAQGLAELFVSHGPIVAKEMESINEEYDVIINSTSASLSGELPAISCSIFAANSTSYDMIYGKGVTSFNLWARENGAAHAYDGLGMLVGQAAESFMLWRGLRPGAKQILRELRKNLEGQ</sequence>
<keyword evidence="3 8" id="KW-0028">Amino-acid biosynthesis</keyword>
<dbReference type="Pfam" id="PF18317">
    <property type="entry name" value="SDH_C"/>
    <property type="match status" value="1"/>
</dbReference>
<gene>
    <name evidence="8" type="primary">aroE</name>
    <name evidence="12" type="ORF">H735_00405</name>
</gene>
<feature type="domain" description="Quinate/shikimate 5-dehydrogenase/glutamyl-tRNA reductase" evidence="9">
    <location>
        <begin position="119"/>
        <end position="195"/>
    </location>
</feature>
<feature type="active site" description="Proton acceptor" evidence="8">
    <location>
        <position position="69"/>
    </location>
</feature>
<reference evidence="12 13" key="1">
    <citation type="submission" date="2014-07" db="EMBL/GenBank/DDBJ databases">
        <title>Unique and conserved regions in Vibrio harveyi and related species in comparison with the shrimp pathogen Vibrio harveyi CAIM 1792.</title>
        <authorList>
            <person name="Espinoza-Valles I."/>
            <person name="Vora G."/>
            <person name="Leekitcharoenphon P."/>
            <person name="Ussery D."/>
            <person name="Hoj L."/>
            <person name="Gomez-Gil B."/>
        </authorList>
    </citation>
    <scope>NUCLEOTIDE SEQUENCE [LARGE SCALE GENOMIC DNA]</scope>
    <source>
        <strain evidence="13">CAIM 1854 / LMG 25443</strain>
    </source>
</reference>
<feature type="binding site" evidence="8">
    <location>
        <position position="65"/>
    </location>
    <ligand>
        <name>shikimate</name>
        <dbReference type="ChEBI" id="CHEBI:36208"/>
    </ligand>
</feature>
<dbReference type="GO" id="GO:0019632">
    <property type="term" value="P:shikimate metabolic process"/>
    <property type="evidence" value="ECO:0007669"/>
    <property type="project" value="InterPro"/>
</dbReference>
<evidence type="ECO:0000256" key="2">
    <source>
        <dbReference type="ARBA" id="ARBA00012962"/>
    </source>
</evidence>
<keyword evidence="5 8" id="KW-0560">Oxidoreductase</keyword>
<dbReference type="InterPro" id="IPR022893">
    <property type="entry name" value="Shikimate_DH_fam"/>
</dbReference>
<comment type="pathway">
    <text evidence="1 8">Metabolic intermediate biosynthesis; chorismate biosynthesis; chorismate from D-erythrose 4-phosphate and phosphoenolpyruvate: step 4/7.</text>
</comment>
<dbReference type="PANTHER" id="PTHR21089:SF1">
    <property type="entry name" value="BIFUNCTIONAL 3-DEHYDROQUINATE DEHYDRATASE_SHIKIMATE DEHYDROGENASE, CHLOROPLASTIC"/>
    <property type="match status" value="1"/>
</dbReference>
<dbReference type="InterPro" id="IPR036291">
    <property type="entry name" value="NAD(P)-bd_dom_sf"/>
</dbReference>
<feature type="binding site" evidence="8">
    <location>
        <begin position="130"/>
        <end position="134"/>
    </location>
    <ligand>
        <name>NADP(+)</name>
        <dbReference type="ChEBI" id="CHEBI:58349"/>
    </ligand>
</feature>
<feature type="domain" description="SDH C-terminal" evidence="11">
    <location>
        <begin position="241"/>
        <end position="271"/>
    </location>
</feature>
<dbReference type="GO" id="GO:0009423">
    <property type="term" value="P:chorismate biosynthetic process"/>
    <property type="evidence" value="ECO:0007669"/>
    <property type="project" value="UniProtKB-UniRule"/>
</dbReference>
<feature type="binding site" evidence="8">
    <location>
        <position position="248"/>
    </location>
    <ligand>
        <name>shikimate</name>
        <dbReference type="ChEBI" id="CHEBI:36208"/>
    </ligand>
</feature>
<dbReference type="GO" id="GO:0004764">
    <property type="term" value="F:shikimate 3-dehydrogenase (NADP+) activity"/>
    <property type="evidence" value="ECO:0007669"/>
    <property type="project" value="UniProtKB-UniRule"/>
</dbReference>
<feature type="domain" description="Shikimate dehydrogenase substrate binding N-terminal" evidence="10">
    <location>
        <begin position="10"/>
        <end position="92"/>
    </location>
</feature>
<dbReference type="GO" id="GO:0008652">
    <property type="term" value="P:amino acid biosynthetic process"/>
    <property type="evidence" value="ECO:0007669"/>
    <property type="project" value="UniProtKB-KW"/>
</dbReference>
<keyword evidence="6 8" id="KW-0057">Aromatic amino acid biosynthesis</keyword>
<dbReference type="FunFam" id="3.40.50.10860:FF:000006">
    <property type="entry name" value="Shikimate dehydrogenase (NADP(+))"/>
    <property type="match status" value="1"/>
</dbReference>
<dbReference type="PATRIC" id="fig|1229493.5.peg.1686"/>
<dbReference type="Pfam" id="PF08501">
    <property type="entry name" value="Shikimate_dh_N"/>
    <property type="match status" value="1"/>
</dbReference>
<dbReference type="NCBIfam" id="TIGR00507">
    <property type="entry name" value="aroE"/>
    <property type="match status" value="1"/>
</dbReference>
<evidence type="ECO:0000313" key="12">
    <source>
        <dbReference type="EMBL" id="KIF55009.1"/>
    </source>
</evidence>